<proteinExistence type="predicted"/>
<sequence length="218" mass="24099">MISKLMFLIIFVYIFCLSEGQQTSGQTELPNCLNKISSSVCDPNGVLNSTQLRKLRKALVQAEQQTVQEGYSYNASQRSTCGRKGIKVPVVLLKSGNEVEAAETENTLLGSIMQWSLNNNCDRVVVLLQSVSDKVEERRFWAGRNWNVNLEPSEVVELYKNEHPLIQKSDYVEALVNIINAIAKIVSGRTGPARNVKATILSDKPQVASGAESNNAQN</sequence>
<dbReference type="Pfam" id="PF17175">
    <property type="entry name" value="MOLO1"/>
    <property type="match status" value="1"/>
</dbReference>
<dbReference type="GO" id="GO:0005892">
    <property type="term" value="C:acetylcholine-gated channel complex"/>
    <property type="evidence" value="ECO:0007669"/>
    <property type="project" value="InterPro"/>
</dbReference>
<evidence type="ECO:0000313" key="2">
    <source>
        <dbReference type="EMBL" id="CAD2175494.1"/>
    </source>
</evidence>
<dbReference type="Proteomes" id="UP000580250">
    <property type="component" value="Unassembled WGS sequence"/>
</dbReference>
<dbReference type="SMR" id="A0A6V7VM21"/>
<dbReference type="Gene3D" id="3.10.310.50">
    <property type="match status" value="1"/>
</dbReference>
<feature type="chain" id="PRO_5027935703" evidence="1">
    <location>
        <begin position="21"/>
        <end position="218"/>
    </location>
</feature>
<dbReference type="OrthoDB" id="5813772at2759"/>
<gene>
    <name evidence="2" type="ORF">MENT_LOCUS27222</name>
</gene>
<reference evidence="2 3" key="1">
    <citation type="submission" date="2020-08" db="EMBL/GenBank/DDBJ databases">
        <authorList>
            <person name="Koutsovoulos G."/>
            <person name="Danchin GJ E."/>
        </authorList>
    </citation>
    <scope>NUCLEOTIDE SEQUENCE [LARGE SCALE GENOMIC DNA]</scope>
</reference>
<keyword evidence="1" id="KW-0732">Signal</keyword>
<dbReference type="PANTHER" id="PTHR33748:SF5">
    <property type="entry name" value="GROUND-LIKE DOMAIN-CONTAINING PROTEIN"/>
    <property type="match status" value="1"/>
</dbReference>
<dbReference type="EMBL" id="CAJEWN010000255">
    <property type="protein sequence ID" value="CAD2175494.1"/>
    <property type="molecule type" value="Genomic_DNA"/>
</dbReference>
<feature type="signal peptide" evidence="1">
    <location>
        <begin position="1"/>
        <end position="20"/>
    </location>
</feature>
<accession>A0A6V7VM21</accession>
<evidence type="ECO:0000313" key="3">
    <source>
        <dbReference type="Proteomes" id="UP000580250"/>
    </source>
</evidence>
<evidence type="ECO:0000256" key="1">
    <source>
        <dbReference type="SAM" id="SignalP"/>
    </source>
</evidence>
<protein>
    <submittedName>
        <fullName evidence="2">Uncharacterized protein</fullName>
    </submittedName>
</protein>
<dbReference type="AlphaFoldDB" id="A0A6V7VM21"/>
<comment type="caution">
    <text evidence="2">The sequence shown here is derived from an EMBL/GenBank/DDBJ whole genome shotgun (WGS) entry which is preliminary data.</text>
</comment>
<dbReference type="PANTHER" id="PTHR33748">
    <property type="entry name" value="PROTEIN CBG04600"/>
    <property type="match status" value="1"/>
</dbReference>
<organism evidence="2 3">
    <name type="scientific">Meloidogyne enterolobii</name>
    <name type="common">Root-knot nematode worm</name>
    <name type="synonym">Meloidogyne mayaguensis</name>
    <dbReference type="NCBI Taxonomy" id="390850"/>
    <lineage>
        <taxon>Eukaryota</taxon>
        <taxon>Metazoa</taxon>
        <taxon>Ecdysozoa</taxon>
        <taxon>Nematoda</taxon>
        <taxon>Chromadorea</taxon>
        <taxon>Rhabditida</taxon>
        <taxon>Tylenchina</taxon>
        <taxon>Tylenchomorpha</taxon>
        <taxon>Tylenchoidea</taxon>
        <taxon>Meloidogynidae</taxon>
        <taxon>Meloidogyninae</taxon>
        <taxon>Meloidogyne</taxon>
    </lineage>
</organism>
<dbReference type="InterPro" id="IPR033438">
    <property type="entry name" value="MOLO1"/>
</dbReference>
<name>A0A6V7VM21_MELEN</name>